<evidence type="ECO:0000256" key="2">
    <source>
        <dbReference type="SAM" id="Phobius"/>
    </source>
</evidence>
<dbReference type="EMBL" id="JARQWQ010000024">
    <property type="protein sequence ID" value="KAK2563889.1"/>
    <property type="molecule type" value="Genomic_DNA"/>
</dbReference>
<reference evidence="4" key="1">
    <citation type="journal article" date="2023" name="G3 (Bethesda)">
        <title>Whole genome assembly and annotation of the endangered Caribbean coral Acropora cervicornis.</title>
        <authorList>
            <person name="Selwyn J.D."/>
            <person name="Vollmer S.V."/>
        </authorList>
    </citation>
    <scope>NUCLEOTIDE SEQUENCE</scope>
    <source>
        <strain evidence="4">K2</strain>
    </source>
</reference>
<keyword evidence="5" id="KW-1185">Reference proteome</keyword>
<name>A0AAD9QMK5_ACRCE</name>
<feature type="transmembrane region" description="Helical" evidence="2">
    <location>
        <begin position="465"/>
        <end position="485"/>
    </location>
</feature>
<sequence>MALVVFISSLLITSTVHDTMANETAVHVDMNCRCNSIGFKTVNIIWEPLPQEPTSFFEPVYYRVFFCPYGPHNCDISNLNQGGHYHLGCTLNTSANLQSVSQQSKLECSISHSGDTLFYPYGFHFIVEMRNSSGVFISCKKTCHLAINAKQHQHDGLIRQERYISYPSLLVNDSGYRPQIIVGSDIPRSLSKGQWTHLPLDEMLTSDLQATECAKPQNVKVIAKGKRKLSISWNPSWEMGRYAPFLCYRIWYSSSQAKRNECSLPTCIPTGWGPLSGPTFVLTDEEVPAKAPEFKNNNFFNISNNDDKKRDESVFWKPERATGLIVKYIDEDYNDDDDDDSLKDHSRRAYNFEFQELPARNTWNGVLAMFKIYYWQLPSKENFSNMNSDSNRSRMLQINDGSAKEATLIGLSRFDDYEAKISMCNSQGCGPNSGPLVLRGDNEGKKTNWGAATSKSTHNDSFVKIAAGTSTAIALVLFIVCVVIYKLRESRRRREIPLNEVWNSRDLNPDDVEEIEPIPSNANSYDEIGVPRIPNTSIPLLHELQIEQGSSEVDV</sequence>
<evidence type="ECO:0000256" key="3">
    <source>
        <dbReference type="SAM" id="SignalP"/>
    </source>
</evidence>
<protein>
    <recommendedName>
        <fullName evidence="6">Fibronectin type-III domain-containing protein</fullName>
    </recommendedName>
</protein>
<evidence type="ECO:0000256" key="1">
    <source>
        <dbReference type="SAM" id="MobiDB-lite"/>
    </source>
</evidence>
<evidence type="ECO:0000313" key="4">
    <source>
        <dbReference type="EMBL" id="KAK2563889.1"/>
    </source>
</evidence>
<reference evidence="4" key="2">
    <citation type="journal article" date="2023" name="Science">
        <title>Genomic signatures of disease resistance in endangered staghorn corals.</title>
        <authorList>
            <person name="Vollmer S.V."/>
            <person name="Selwyn J.D."/>
            <person name="Despard B.A."/>
            <person name="Roesel C.L."/>
        </authorList>
    </citation>
    <scope>NUCLEOTIDE SEQUENCE</scope>
    <source>
        <strain evidence="4">K2</strain>
    </source>
</reference>
<accession>A0AAD9QMK5</accession>
<evidence type="ECO:0008006" key="6">
    <source>
        <dbReference type="Google" id="ProtNLM"/>
    </source>
</evidence>
<gene>
    <name evidence="4" type="ORF">P5673_012897</name>
</gene>
<feature type="region of interest" description="Disordered" evidence="1">
    <location>
        <begin position="432"/>
        <end position="453"/>
    </location>
</feature>
<feature type="signal peptide" evidence="3">
    <location>
        <begin position="1"/>
        <end position="21"/>
    </location>
</feature>
<dbReference type="InterPro" id="IPR013783">
    <property type="entry name" value="Ig-like_fold"/>
</dbReference>
<organism evidence="4 5">
    <name type="scientific">Acropora cervicornis</name>
    <name type="common">Staghorn coral</name>
    <dbReference type="NCBI Taxonomy" id="6130"/>
    <lineage>
        <taxon>Eukaryota</taxon>
        <taxon>Metazoa</taxon>
        <taxon>Cnidaria</taxon>
        <taxon>Anthozoa</taxon>
        <taxon>Hexacorallia</taxon>
        <taxon>Scleractinia</taxon>
        <taxon>Astrocoeniina</taxon>
        <taxon>Acroporidae</taxon>
        <taxon>Acropora</taxon>
    </lineage>
</organism>
<dbReference type="AlphaFoldDB" id="A0AAD9QMK5"/>
<keyword evidence="2" id="KW-0472">Membrane</keyword>
<dbReference type="Proteomes" id="UP001249851">
    <property type="component" value="Unassembled WGS sequence"/>
</dbReference>
<feature type="chain" id="PRO_5041907737" description="Fibronectin type-III domain-containing protein" evidence="3">
    <location>
        <begin position="22"/>
        <end position="555"/>
    </location>
</feature>
<proteinExistence type="predicted"/>
<dbReference type="SUPFAM" id="SSF49265">
    <property type="entry name" value="Fibronectin type III"/>
    <property type="match status" value="1"/>
</dbReference>
<keyword evidence="2" id="KW-0812">Transmembrane</keyword>
<keyword evidence="3" id="KW-0732">Signal</keyword>
<keyword evidence="2" id="KW-1133">Transmembrane helix</keyword>
<dbReference type="Gene3D" id="2.60.40.10">
    <property type="entry name" value="Immunoglobulins"/>
    <property type="match status" value="1"/>
</dbReference>
<evidence type="ECO:0000313" key="5">
    <source>
        <dbReference type="Proteomes" id="UP001249851"/>
    </source>
</evidence>
<comment type="caution">
    <text evidence="4">The sequence shown here is derived from an EMBL/GenBank/DDBJ whole genome shotgun (WGS) entry which is preliminary data.</text>
</comment>
<dbReference type="InterPro" id="IPR036116">
    <property type="entry name" value="FN3_sf"/>
</dbReference>